<comment type="function">
    <text evidence="1">General regulator of phagocytosis. Required to uptake Gram negative bacterium by macrophages.</text>
</comment>
<protein>
    <submittedName>
        <fullName evidence="12">Uncharacterized protein C1orf43-like</fullName>
    </submittedName>
</protein>
<gene>
    <name evidence="12" type="primary">LOC100369551</name>
</gene>
<dbReference type="Proteomes" id="UP000694865">
    <property type="component" value="Unplaced"/>
</dbReference>
<reference evidence="12" key="1">
    <citation type="submission" date="2025-08" db="UniProtKB">
        <authorList>
            <consortium name="RefSeq"/>
        </authorList>
    </citation>
    <scope>IDENTIFICATION</scope>
    <source>
        <tissue evidence="12">Testes</tissue>
    </source>
</reference>
<keyword evidence="7" id="KW-0333">Golgi apparatus</keyword>
<evidence type="ECO:0000256" key="10">
    <source>
        <dbReference type="SAM" id="Phobius"/>
    </source>
</evidence>
<dbReference type="PANTHER" id="PTHR21425:SF2">
    <property type="entry name" value="PROTEIN C1ORF43"/>
    <property type="match status" value="1"/>
</dbReference>
<keyword evidence="6 10" id="KW-1133">Transmembrane helix</keyword>
<dbReference type="InterPro" id="IPR010876">
    <property type="entry name" value="C1orf43"/>
</dbReference>
<evidence type="ECO:0000256" key="2">
    <source>
        <dbReference type="ARBA" id="ARBA00004167"/>
    </source>
</evidence>
<proteinExistence type="predicted"/>
<organism evidence="11 12">
    <name type="scientific">Saccoglossus kowalevskii</name>
    <name type="common">Acorn worm</name>
    <dbReference type="NCBI Taxonomy" id="10224"/>
    <lineage>
        <taxon>Eukaryota</taxon>
        <taxon>Metazoa</taxon>
        <taxon>Hemichordata</taxon>
        <taxon>Enteropneusta</taxon>
        <taxon>Harrimaniidae</taxon>
        <taxon>Saccoglossus</taxon>
    </lineage>
</organism>
<dbReference type="Pfam" id="PF07406">
    <property type="entry name" value="NICE-3"/>
    <property type="match status" value="1"/>
</dbReference>
<name>A0ABM0GIW9_SACKO</name>
<evidence type="ECO:0000256" key="6">
    <source>
        <dbReference type="ARBA" id="ARBA00022989"/>
    </source>
</evidence>
<evidence type="ECO:0000256" key="1">
    <source>
        <dbReference type="ARBA" id="ARBA00002620"/>
    </source>
</evidence>
<dbReference type="PANTHER" id="PTHR21425">
    <property type="entry name" value="NICE-3"/>
    <property type="match status" value="1"/>
</dbReference>
<evidence type="ECO:0000256" key="3">
    <source>
        <dbReference type="ARBA" id="ARBA00004173"/>
    </source>
</evidence>
<evidence type="ECO:0000256" key="7">
    <source>
        <dbReference type="ARBA" id="ARBA00023034"/>
    </source>
</evidence>
<keyword evidence="8" id="KW-0496">Mitochondrion</keyword>
<sequence length="248" mass="28364">MATTLSVVHFILIIGFGGVAFLILFIFAKRQIMRFALKSRRGPHVSVGHHAPKALKKEIERRMDRIQEIKHEPHMLRANDYRYRFLQGENPTGETITYIYRMKAVDAVSLLDEQLEELDLRRQPGYSVREHLLDLREGIVAPLKLAKPSLLRAFADSYEHARHGFKPFGESEYIRYMGLLNEILLCIRKHIESQGETGTVKRRKTDSGVNIGDSSSIMERTYVSISGSSTKDKKEFIKMGVINNESCA</sequence>
<evidence type="ECO:0000256" key="9">
    <source>
        <dbReference type="ARBA" id="ARBA00023136"/>
    </source>
</evidence>
<dbReference type="GeneID" id="100369551"/>
<evidence type="ECO:0000313" key="12">
    <source>
        <dbReference type="RefSeq" id="XP_002730839.2"/>
    </source>
</evidence>
<accession>A0ABM0GIW9</accession>
<keyword evidence="11" id="KW-1185">Reference proteome</keyword>
<evidence type="ECO:0000313" key="11">
    <source>
        <dbReference type="Proteomes" id="UP000694865"/>
    </source>
</evidence>
<feature type="transmembrane region" description="Helical" evidence="10">
    <location>
        <begin position="6"/>
        <end position="28"/>
    </location>
</feature>
<keyword evidence="5 10" id="KW-0812">Transmembrane</keyword>
<evidence type="ECO:0000256" key="5">
    <source>
        <dbReference type="ARBA" id="ARBA00022692"/>
    </source>
</evidence>
<dbReference type="RefSeq" id="XP_002730839.2">
    <property type="nucleotide sequence ID" value="XM_002730793.2"/>
</dbReference>
<evidence type="ECO:0000256" key="8">
    <source>
        <dbReference type="ARBA" id="ARBA00023128"/>
    </source>
</evidence>
<evidence type="ECO:0000256" key="4">
    <source>
        <dbReference type="ARBA" id="ARBA00004555"/>
    </source>
</evidence>
<keyword evidence="9 10" id="KW-0472">Membrane</keyword>
<comment type="subcellular location">
    <subcellularLocation>
        <location evidence="4">Golgi apparatus</location>
    </subcellularLocation>
    <subcellularLocation>
        <location evidence="2">Membrane</location>
        <topology evidence="2">Single-pass membrane protein</topology>
    </subcellularLocation>
    <subcellularLocation>
        <location evidence="3">Mitochondrion</location>
    </subcellularLocation>
</comment>